<dbReference type="PANTHER" id="PTHR11266:SF21">
    <property type="entry name" value="ACT DOMAIN-CONTAINING PROTEIN"/>
    <property type="match status" value="1"/>
</dbReference>
<feature type="compositionally biased region" description="Polar residues" evidence="7">
    <location>
        <begin position="336"/>
        <end position="349"/>
    </location>
</feature>
<keyword evidence="4" id="KW-1133">Transmembrane helix</keyword>
<organism evidence="8">
    <name type="scientific">Ostreococcus mediterraneus</name>
    <dbReference type="NCBI Taxonomy" id="1486918"/>
    <lineage>
        <taxon>Eukaryota</taxon>
        <taxon>Viridiplantae</taxon>
        <taxon>Chlorophyta</taxon>
        <taxon>Mamiellophyceae</taxon>
        <taxon>Mamiellales</taxon>
        <taxon>Bathycoccaceae</taxon>
        <taxon>Ostreococcus</taxon>
    </lineage>
</organism>
<proteinExistence type="inferred from homology"/>
<gene>
    <name evidence="8" type="ORF">OMED0929_LOCUS2441</name>
</gene>
<name>A0A7S0KF59_9CHLO</name>
<protein>
    <submittedName>
        <fullName evidence="8">Uncharacterized protein</fullName>
    </submittedName>
</protein>
<evidence type="ECO:0000256" key="3">
    <source>
        <dbReference type="ARBA" id="ARBA00022692"/>
    </source>
</evidence>
<evidence type="ECO:0000313" key="8">
    <source>
        <dbReference type="EMBL" id="CAD8579749.1"/>
    </source>
</evidence>
<reference evidence="8" key="1">
    <citation type="submission" date="2021-01" db="EMBL/GenBank/DDBJ databases">
        <authorList>
            <person name="Corre E."/>
            <person name="Pelletier E."/>
            <person name="Niang G."/>
            <person name="Scheremetjew M."/>
            <person name="Finn R."/>
            <person name="Kale V."/>
            <person name="Holt S."/>
            <person name="Cochrane G."/>
            <person name="Meng A."/>
            <person name="Brown T."/>
            <person name="Cohen L."/>
        </authorList>
    </citation>
    <scope>NUCLEOTIDE SEQUENCE</scope>
    <source>
        <strain evidence="8">Clade-D-RCC2572</strain>
    </source>
</reference>
<evidence type="ECO:0000256" key="6">
    <source>
        <dbReference type="RuleBase" id="RU363053"/>
    </source>
</evidence>
<dbReference type="GO" id="GO:0016020">
    <property type="term" value="C:membrane"/>
    <property type="evidence" value="ECO:0007669"/>
    <property type="project" value="UniProtKB-SubCell"/>
</dbReference>
<comment type="subcellular location">
    <subcellularLocation>
        <location evidence="1">Membrane</location>
        <topology evidence="1">Multi-pass membrane protein</topology>
    </subcellularLocation>
</comment>
<feature type="region of interest" description="Disordered" evidence="7">
    <location>
        <begin position="328"/>
        <end position="349"/>
    </location>
</feature>
<evidence type="ECO:0000256" key="5">
    <source>
        <dbReference type="ARBA" id="ARBA00023136"/>
    </source>
</evidence>
<accession>A0A7S0KF59</accession>
<sequence>MEAAEASGGARSVVDRINPFVHLRHAGASRWTALTHENTRAYYWARVVCMYVATVVERPFITALLSSVSKCVVSDIFVQTALEGRSMFDLDWNRVASFFILGVTYVGAFQYRLYNHVLKPLNDKWRPIYGVSKSTGFIVFVDQAFIQPFLYMPTFLAIRIMSEGSKLVDLPRAVLERWRETGPETMLALWAVWVPAQVINFGVVPKHLTIPWMNAVGFLWNGVLSFMHGRMHTRADAERIASDLRAAAKTAAVGDAGLDLVAAATAVATATTEVEAEAEAEASAAEAEAAAAGTSRAFTHPSYYIRVAMSKPIFSSSSFVVVESPHPRHTVDAPHTDTTAIGPTTRLSL</sequence>
<evidence type="ECO:0000256" key="1">
    <source>
        <dbReference type="ARBA" id="ARBA00004141"/>
    </source>
</evidence>
<dbReference type="AlphaFoldDB" id="A0A7S0KF59"/>
<dbReference type="InterPro" id="IPR007248">
    <property type="entry name" value="Mpv17_PMP22"/>
</dbReference>
<dbReference type="EMBL" id="HBEW01002970">
    <property type="protein sequence ID" value="CAD8579749.1"/>
    <property type="molecule type" value="Transcribed_RNA"/>
</dbReference>
<dbReference type="Pfam" id="PF04117">
    <property type="entry name" value="Mpv17_PMP22"/>
    <property type="match status" value="1"/>
</dbReference>
<dbReference type="GO" id="GO:0005737">
    <property type="term" value="C:cytoplasm"/>
    <property type="evidence" value="ECO:0007669"/>
    <property type="project" value="TreeGrafter"/>
</dbReference>
<evidence type="ECO:0000256" key="2">
    <source>
        <dbReference type="ARBA" id="ARBA00006824"/>
    </source>
</evidence>
<dbReference type="PANTHER" id="PTHR11266">
    <property type="entry name" value="PEROXISOMAL MEMBRANE PROTEIN 2, PXMP2 MPV17"/>
    <property type="match status" value="1"/>
</dbReference>
<comment type="similarity">
    <text evidence="2 6">Belongs to the peroxisomal membrane protein PXMP2/4 family.</text>
</comment>
<keyword evidence="5" id="KW-0472">Membrane</keyword>
<keyword evidence="3" id="KW-0812">Transmembrane</keyword>
<evidence type="ECO:0000256" key="7">
    <source>
        <dbReference type="SAM" id="MobiDB-lite"/>
    </source>
</evidence>
<evidence type="ECO:0000256" key="4">
    <source>
        <dbReference type="ARBA" id="ARBA00022989"/>
    </source>
</evidence>